<evidence type="ECO:0000256" key="1">
    <source>
        <dbReference type="SAM" id="MobiDB-lite"/>
    </source>
</evidence>
<feature type="domain" description="G" evidence="3">
    <location>
        <begin position="516"/>
        <end position="585"/>
    </location>
</feature>
<reference evidence="5 6" key="1">
    <citation type="submission" date="2015-04" db="EMBL/GenBank/DDBJ databases">
        <authorList>
            <consortium name="Pathogen Informatics"/>
        </authorList>
    </citation>
    <scope>NUCLEOTIDE SEQUENCE [LARGE SCALE GENOMIC DNA]</scope>
    <source>
        <strain evidence="5 6">SGS1</strain>
    </source>
</reference>
<dbReference type="SUPFAM" id="SSF52540">
    <property type="entry name" value="P-loop containing nucleoside triphosphate hydrolases"/>
    <property type="match status" value="1"/>
</dbReference>
<dbReference type="Pfam" id="PF01926">
    <property type="entry name" value="MMR_HSR1"/>
    <property type="match status" value="1"/>
</dbReference>
<dbReference type="Proteomes" id="UP000220158">
    <property type="component" value="Chromosome 12"/>
</dbReference>
<dbReference type="PANTHER" id="PTHR46434:SF1">
    <property type="entry name" value="GENETIC INTERACTOR OF PROHIBITINS 3, MITOCHONDRIAL"/>
    <property type="match status" value="1"/>
</dbReference>
<dbReference type="InterPro" id="IPR048422">
    <property type="entry name" value="NOA1/YqeH-like_C"/>
</dbReference>
<dbReference type="InterPro" id="IPR050896">
    <property type="entry name" value="Mito_lipid_metab_GTPase"/>
</dbReference>
<protein>
    <submittedName>
        <fullName evidence="5">GTP-binding protein, putative</fullName>
    </submittedName>
</protein>
<dbReference type="InterPro" id="IPR027417">
    <property type="entry name" value="P-loop_NTPase"/>
</dbReference>
<proteinExistence type="predicted"/>
<dbReference type="Pfam" id="PF21516">
    <property type="entry name" value="YqeH-like_C"/>
    <property type="match status" value="1"/>
</dbReference>
<keyword evidence="2" id="KW-1133">Transmembrane helix</keyword>
<evidence type="ECO:0000259" key="3">
    <source>
        <dbReference type="Pfam" id="PF01926"/>
    </source>
</evidence>
<evidence type="ECO:0000313" key="6">
    <source>
        <dbReference type="Proteomes" id="UP000220158"/>
    </source>
</evidence>
<dbReference type="EMBL" id="LN835307">
    <property type="protein sequence ID" value="CRH01334.1"/>
    <property type="molecule type" value="Genomic_DNA"/>
</dbReference>
<dbReference type="KEGG" id="prel:PRELSG_1221800"/>
<evidence type="ECO:0000313" key="5">
    <source>
        <dbReference type="EMBL" id="CRH01334.1"/>
    </source>
</evidence>
<dbReference type="Gene3D" id="3.40.50.300">
    <property type="entry name" value="P-loop containing nucleotide triphosphate hydrolases"/>
    <property type="match status" value="1"/>
</dbReference>
<evidence type="ECO:0000259" key="4">
    <source>
        <dbReference type="Pfam" id="PF21516"/>
    </source>
</evidence>
<dbReference type="PANTHER" id="PTHR46434">
    <property type="entry name" value="GENETIC INTERACTOR OF PROHIBITINS 3, MITOCHONDRIAL"/>
    <property type="match status" value="1"/>
</dbReference>
<dbReference type="InterPro" id="IPR006073">
    <property type="entry name" value="GTP-bd"/>
</dbReference>
<name>A0A1J1H9N0_PLARL</name>
<dbReference type="OMA" id="FKYKSYR"/>
<keyword evidence="2" id="KW-0472">Membrane</keyword>
<organism evidence="5 6">
    <name type="scientific">Plasmodium relictum</name>
    <dbReference type="NCBI Taxonomy" id="85471"/>
    <lineage>
        <taxon>Eukaryota</taxon>
        <taxon>Sar</taxon>
        <taxon>Alveolata</taxon>
        <taxon>Apicomplexa</taxon>
        <taxon>Aconoidasida</taxon>
        <taxon>Haemosporida</taxon>
        <taxon>Plasmodiidae</taxon>
        <taxon>Plasmodium</taxon>
        <taxon>Plasmodium (Haemamoeba)</taxon>
    </lineage>
</organism>
<dbReference type="AlphaFoldDB" id="A0A1J1H9N0"/>
<feature type="transmembrane region" description="Helical" evidence="2">
    <location>
        <begin position="621"/>
        <end position="643"/>
    </location>
</feature>
<dbReference type="RefSeq" id="XP_028534334.1">
    <property type="nucleotide sequence ID" value="XM_028678002.1"/>
</dbReference>
<dbReference type="OrthoDB" id="1696305at2759"/>
<dbReference type="GO" id="GO:0005525">
    <property type="term" value="F:GTP binding"/>
    <property type="evidence" value="ECO:0007669"/>
    <property type="project" value="InterPro"/>
</dbReference>
<keyword evidence="6" id="KW-1185">Reference proteome</keyword>
<dbReference type="GeneID" id="39737462"/>
<feature type="domain" description="NOA1/YqeH-like C-terminal" evidence="4">
    <location>
        <begin position="639"/>
        <end position="735"/>
    </location>
</feature>
<sequence length="820" mass="97052">MIFSSKCLKYCIIRNSFFIKKKNLIKFVHGRNLKFFHLSNIYKNLKVEEDYFYINPLRKLSCIGCGEFLQTTNEKKSGYVPFSVYEKYSNGRLKFYTKVKGEEVDSIPDGVKVDVNNFSNFRVKTKIVLCKRCYRLQHYKIADVKCEVDINRIENIIKCRKQLQEDIKKKAENTKKKSLEKAEKNNNESENEETKNENKNYYNNINKHDINNNNNDKSDIFEKDEMKKNLSSESSCNKLNGNKEGVFNNWNNEKYDKINFNNMVFINKKMNKYFKNILKDNKNQQEYDYSKEKTRDFQKMEASNTKNGSIIQMQTKDSYTDKKNKEIEYPTPNDKTEKVISKKLNNEEFKKEESYYQDNSYNIDKRSINIYEKKDILKKRNDAKMLDVEKMDISTAKYIEGDRNHIMNNLIKKMKKKSLVLYLIDITNIENTILPELYIGCKNKDINIIWLVNKVDCLPKSTNLEIVKMWFRNLVRQIKNSHINDLIFISALKFYNYNILEERMKYYVDLDKGIDIYIVGCVNVGKSTFINSFLKYINYKHIGDIYNKRKKGGVTTSSIPYTTLNYNVFKLKKNINIIDTIGIPTKYQYSSILYKDIDLNSISINKRIQPFTYKLKEDSSIILGSLCYINLIYGNFCLLTFYMSNKVTIHMCKSEKIQAFLEKKKCSFLYPPHIKDDFDLLKPFVKHTIKVYGKDFESVDDIVISDLCWFSLTGQGIKVLEIFAPKNIKIYRRPSMITDAIKHTQIDVFKYKSYRGRTSKILKKKKKLIEELDRLSPNRRVEMKNLTLQREKSQLENLNNFNETSIISDNKDIENIVHYL</sequence>
<accession>A0A1J1H9N0</accession>
<gene>
    <name evidence="5" type="ORF">PRELSG_1221800</name>
</gene>
<keyword evidence="2" id="KW-0812">Transmembrane</keyword>
<evidence type="ECO:0000256" key="2">
    <source>
        <dbReference type="SAM" id="Phobius"/>
    </source>
</evidence>
<dbReference type="GO" id="GO:0005739">
    <property type="term" value="C:mitochondrion"/>
    <property type="evidence" value="ECO:0007669"/>
    <property type="project" value="TreeGrafter"/>
</dbReference>
<dbReference type="VEuPathDB" id="PlasmoDB:PRELSG_1221800"/>
<feature type="region of interest" description="Disordered" evidence="1">
    <location>
        <begin position="173"/>
        <end position="197"/>
    </location>
</feature>